<accession>D5SNV7</accession>
<keyword evidence="2" id="KW-1185">Reference proteome</keyword>
<evidence type="ECO:0000313" key="1">
    <source>
        <dbReference type="EMBL" id="ADG66112.1"/>
    </source>
</evidence>
<dbReference type="EMBL" id="CP001744">
    <property type="protein sequence ID" value="ADG66112.1"/>
    <property type="molecule type" value="Genomic_DNA"/>
</dbReference>
<reference evidence="1 2" key="1">
    <citation type="journal article" date="2010" name="Stand. Genomic Sci.">
        <title>Complete genome sequence of Planctomyces limnophilus type strain (Mu 290).</title>
        <authorList>
            <person name="Labutti K."/>
            <person name="Sikorski J."/>
            <person name="Schneider S."/>
            <person name="Nolan M."/>
            <person name="Lucas S."/>
            <person name="Glavina Del Rio T."/>
            <person name="Tice H."/>
            <person name="Cheng J.F."/>
            <person name="Goodwin L."/>
            <person name="Pitluck S."/>
            <person name="Liolios K."/>
            <person name="Ivanova N."/>
            <person name="Mavromatis K."/>
            <person name="Mikhailova N."/>
            <person name="Pati A."/>
            <person name="Chen A."/>
            <person name="Palaniappan K."/>
            <person name="Land M."/>
            <person name="Hauser L."/>
            <person name="Chang Y.J."/>
            <person name="Jeffries C.D."/>
            <person name="Tindall B.J."/>
            <person name="Rohde M."/>
            <person name="Goker M."/>
            <person name="Woyke T."/>
            <person name="Bristow J."/>
            <person name="Eisen J.A."/>
            <person name="Markowitz V."/>
            <person name="Hugenholtz P."/>
            <person name="Kyrpides N.C."/>
            <person name="Klenk H.P."/>
            <person name="Lapidus A."/>
        </authorList>
    </citation>
    <scope>NUCLEOTIDE SEQUENCE [LARGE SCALE GENOMIC DNA]</scope>
    <source>
        <strain evidence="2">ATCC 43296 / DSM 3776 / IFAM 1008 / 290</strain>
    </source>
</reference>
<evidence type="ECO:0000313" key="2">
    <source>
        <dbReference type="Proteomes" id="UP000002220"/>
    </source>
</evidence>
<sequence length="204" mass="23132">MKFVHLTPQPSISRVKRSGIRTGQGRRGRGVYAVPLMLLPQVAYIDDETFVAADPRSSTTLWTWLASLRSRHRNLAVVTFRTTPDHWPADLYIELKAGVGTDWLSTVDPELAFIAEEDLQFVREAHSQGFVADLKLSVRNEAALGKILHTVQSHGFRTLDQYDESIEIIFSSPIPSKLIDRVTPLYRTNINFKESRDQDRDIGN</sequence>
<proteinExistence type="predicted"/>
<dbReference type="Proteomes" id="UP000002220">
    <property type="component" value="Chromosome"/>
</dbReference>
<dbReference type="AlphaFoldDB" id="D5SNV7"/>
<organism evidence="1 2">
    <name type="scientific">Planctopirus limnophila (strain ATCC 43296 / DSM 3776 / IFAM 1008 / Mu 290)</name>
    <name type="common">Planctomyces limnophilus</name>
    <dbReference type="NCBI Taxonomy" id="521674"/>
    <lineage>
        <taxon>Bacteria</taxon>
        <taxon>Pseudomonadati</taxon>
        <taxon>Planctomycetota</taxon>
        <taxon>Planctomycetia</taxon>
        <taxon>Planctomycetales</taxon>
        <taxon>Planctomycetaceae</taxon>
        <taxon>Planctopirus</taxon>
    </lineage>
</organism>
<dbReference type="HOGENOM" id="CLU_1342232_0_0_0"/>
<protein>
    <submittedName>
        <fullName evidence="1">Uncharacterized protein</fullName>
    </submittedName>
</protein>
<gene>
    <name evidence="1" type="ordered locus">Plim_0260</name>
</gene>
<name>D5SNV7_PLAL2</name>
<dbReference type="RefSeq" id="WP_013108543.1">
    <property type="nucleotide sequence ID" value="NC_014148.1"/>
</dbReference>
<dbReference type="KEGG" id="plm:Plim_0260"/>